<dbReference type="InterPro" id="IPR010708">
    <property type="entry name" value="5'(3')-deoxyribonucleotidase"/>
</dbReference>
<dbReference type="GO" id="GO:0008253">
    <property type="term" value="F:5'-nucleotidase activity"/>
    <property type="evidence" value="ECO:0007669"/>
    <property type="project" value="InterPro"/>
</dbReference>
<dbReference type="EMBL" id="ML178819">
    <property type="protein sequence ID" value="TFL03985.1"/>
    <property type="molecule type" value="Genomic_DNA"/>
</dbReference>
<keyword evidence="3" id="KW-1185">Reference proteome</keyword>
<dbReference type="Pfam" id="PF06941">
    <property type="entry name" value="NT5C"/>
    <property type="match status" value="1"/>
</dbReference>
<dbReference type="Proteomes" id="UP000305067">
    <property type="component" value="Unassembled WGS sequence"/>
</dbReference>
<dbReference type="GO" id="GO:0009264">
    <property type="term" value="P:deoxyribonucleotide catabolic process"/>
    <property type="evidence" value="ECO:0007669"/>
    <property type="project" value="InterPro"/>
</dbReference>
<dbReference type="AlphaFoldDB" id="A0A5C3QPS2"/>
<dbReference type="PANTHER" id="PTHR35134:SF2">
    <property type="entry name" value="NUCLEOTIDASE YQFW-RELATED"/>
    <property type="match status" value="1"/>
</dbReference>
<dbReference type="InterPro" id="IPR052419">
    <property type="entry name" value="5_3-deoxyribonucleotidase-like"/>
</dbReference>
<evidence type="ECO:0000256" key="1">
    <source>
        <dbReference type="PIRSR" id="PIRSR610708-1"/>
    </source>
</evidence>
<name>A0A5C3QPS2_9AGAR</name>
<dbReference type="InterPro" id="IPR036412">
    <property type="entry name" value="HAD-like_sf"/>
</dbReference>
<dbReference type="OrthoDB" id="10248475at2759"/>
<accession>A0A5C3QPS2</accession>
<protein>
    <recommendedName>
        <fullName evidence="4">HAD-like domain-containing protein</fullName>
    </recommendedName>
</protein>
<feature type="active site" description="Proton donor" evidence="1">
    <location>
        <position position="55"/>
    </location>
</feature>
<dbReference type="SUPFAM" id="SSF56784">
    <property type="entry name" value="HAD-like"/>
    <property type="match status" value="1"/>
</dbReference>
<proteinExistence type="predicted"/>
<evidence type="ECO:0000313" key="2">
    <source>
        <dbReference type="EMBL" id="TFL03985.1"/>
    </source>
</evidence>
<feature type="active site" description="Nucleophile" evidence="1">
    <location>
        <position position="53"/>
    </location>
</feature>
<sequence length="291" mass="32386">MSIGGSASELESPTAESSNPLIADEEFEAKSAAFAKLATISPPTSSGPVIAIDLDDVLSETNASVAAFHNETYGSDMPKDLSTFYYYYYWKNPGWGSLHTTFDKVSAYYASGRIYKTAPIPGAREGVQSLRDAGYRLIVVTARTNDTADESFQWVNHHFPGLFDSVICTGAFKDKHSTGHEVVTKLSKAQVCHDLGARLLIDDSSENALQCATFAHPTPVLLFGDYQWNQRRSLPEDNREDMTYDVRLAREGPEFWAKEHFDVPEGVPIHRVNDWAAVIRWVKKARDEGRL</sequence>
<evidence type="ECO:0008006" key="4">
    <source>
        <dbReference type="Google" id="ProtNLM"/>
    </source>
</evidence>
<dbReference type="InterPro" id="IPR023214">
    <property type="entry name" value="HAD_sf"/>
</dbReference>
<evidence type="ECO:0000313" key="3">
    <source>
        <dbReference type="Proteomes" id="UP000305067"/>
    </source>
</evidence>
<organism evidence="2 3">
    <name type="scientific">Pterulicium gracile</name>
    <dbReference type="NCBI Taxonomy" id="1884261"/>
    <lineage>
        <taxon>Eukaryota</taxon>
        <taxon>Fungi</taxon>
        <taxon>Dikarya</taxon>
        <taxon>Basidiomycota</taxon>
        <taxon>Agaricomycotina</taxon>
        <taxon>Agaricomycetes</taxon>
        <taxon>Agaricomycetidae</taxon>
        <taxon>Agaricales</taxon>
        <taxon>Pleurotineae</taxon>
        <taxon>Pterulaceae</taxon>
        <taxon>Pterulicium</taxon>
    </lineage>
</organism>
<reference evidence="2 3" key="1">
    <citation type="journal article" date="2019" name="Nat. Ecol. Evol.">
        <title>Megaphylogeny resolves global patterns of mushroom evolution.</title>
        <authorList>
            <person name="Varga T."/>
            <person name="Krizsan K."/>
            <person name="Foldi C."/>
            <person name="Dima B."/>
            <person name="Sanchez-Garcia M."/>
            <person name="Sanchez-Ramirez S."/>
            <person name="Szollosi G.J."/>
            <person name="Szarkandi J.G."/>
            <person name="Papp V."/>
            <person name="Albert L."/>
            <person name="Andreopoulos W."/>
            <person name="Angelini C."/>
            <person name="Antonin V."/>
            <person name="Barry K.W."/>
            <person name="Bougher N.L."/>
            <person name="Buchanan P."/>
            <person name="Buyck B."/>
            <person name="Bense V."/>
            <person name="Catcheside P."/>
            <person name="Chovatia M."/>
            <person name="Cooper J."/>
            <person name="Damon W."/>
            <person name="Desjardin D."/>
            <person name="Finy P."/>
            <person name="Geml J."/>
            <person name="Haridas S."/>
            <person name="Hughes K."/>
            <person name="Justo A."/>
            <person name="Karasinski D."/>
            <person name="Kautmanova I."/>
            <person name="Kiss B."/>
            <person name="Kocsube S."/>
            <person name="Kotiranta H."/>
            <person name="LaButti K.M."/>
            <person name="Lechner B.E."/>
            <person name="Liimatainen K."/>
            <person name="Lipzen A."/>
            <person name="Lukacs Z."/>
            <person name="Mihaltcheva S."/>
            <person name="Morgado L.N."/>
            <person name="Niskanen T."/>
            <person name="Noordeloos M.E."/>
            <person name="Ohm R.A."/>
            <person name="Ortiz-Santana B."/>
            <person name="Ovrebo C."/>
            <person name="Racz N."/>
            <person name="Riley R."/>
            <person name="Savchenko A."/>
            <person name="Shiryaev A."/>
            <person name="Soop K."/>
            <person name="Spirin V."/>
            <person name="Szebenyi C."/>
            <person name="Tomsovsky M."/>
            <person name="Tulloss R.E."/>
            <person name="Uehling J."/>
            <person name="Grigoriev I.V."/>
            <person name="Vagvolgyi C."/>
            <person name="Papp T."/>
            <person name="Martin F.M."/>
            <person name="Miettinen O."/>
            <person name="Hibbett D.S."/>
            <person name="Nagy L.G."/>
        </authorList>
    </citation>
    <scope>NUCLEOTIDE SEQUENCE [LARGE SCALE GENOMIC DNA]</scope>
    <source>
        <strain evidence="2 3">CBS 309.79</strain>
    </source>
</reference>
<gene>
    <name evidence="2" type="ORF">BDV98DRAFT_563365</name>
</gene>
<dbReference type="PANTHER" id="PTHR35134">
    <property type="entry name" value="NUCLEOTIDASE YQFW-RELATED"/>
    <property type="match status" value="1"/>
</dbReference>
<dbReference type="STRING" id="1884261.A0A5C3QPS2"/>
<dbReference type="Gene3D" id="3.40.50.1000">
    <property type="entry name" value="HAD superfamily/HAD-like"/>
    <property type="match status" value="1"/>
</dbReference>